<keyword evidence="1" id="KW-0808">Transferase</keyword>
<dbReference type="GO" id="GO:0005886">
    <property type="term" value="C:plasma membrane"/>
    <property type="evidence" value="ECO:0007669"/>
    <property type="project" value="TreeGrafter"/>
</dbReference>
<reference evidence="1 2" key="1">
    <citation type="submission" date="2019-08" db="EMBL/GenBank/DDBJ databases">
        <title>In-depth cultivation of the pig gut microbiome towards novel bacterial diversity and tailored functional studies.</title>
        <authorList>
            <person name="Wylensek D."/>
            <person name="Hitch T.C.A."/>
            <person name="Clavel T."/>
        </authorList>
    </citation>
    <scope>NUCLEOTIDE SEQUENCE [LARGE SCALE GENOMIC DNA]</scope>
    <source>
        <strain evidence="1 2">WCA-380-WT-2B</strain>
    </source>
</reference>
<gene>
    <name evidence="1" type="ORF">FYJ26_04310</name>
</gene>
<keyword evidence="1" id="KW-0418">Kinase</keyword>
<dbReference type="GO" id="GO:0004713">
    <property type="term" value="F:protein tyrosine kinase activity"/>
    <property type="evidence" value="ECO:0007669"/>
    <property type="project" value="TreeGrafter"/>
</dbReference>
<dbReference type="Gene3D" id="3.40.50.300">
    <property type="entry name" value="P-loop containing nucleotide triphosphate hydrolases"/>
    <property type="match status" value="1"/>
</dbReference>
<comment type="caution">
    <text evidence="1">The sequence shown here is derived from an EMBL/GenBank/DDBJ whole genome shotgun (WGS) entry which is preliminary data.</text>
</comment>
<organism evidence="1 2">
    <name type="scientific">Anaerococcus porci</name>
    <dbReference type="NCBI Taxonomy" id="2652269"/>
    <lineage>
        <taxon>Bacteria</taxon>
        <taxon>Bacillati</taxon>
        <taxon>Bacillota</taxon>
        <taxon>Tissierellia</taxon>
        <taxon>Tissierellales</taxon>
        <taxon>Peptoniphilaceae</taxon>
        <taxon>Anaerococcus</taxon>
    </lineage>
</organism>
<accession>A0A6N7VUY2</accession>
<dbReference type="SUPFAM" id="SSF52540">
    <property type="entry name" value="P-loop containing nucleoside triphosphate hydrolases"/>
    <property type="match status" value="1"/>
</dbReference>
<dbReference type="EMBL" id="VULQ01000004">
    <property type="protein sequence ID" value="MSS77637.1"/>
    <property type="molecule type" value="Genomic_DNA"/>
</dbReference>
<dbReference type="InterPro" id="IPR027417">
    <property type="entry name" value="P-loop_NTPase"/>
</dbReference>
<dbReference type="AlphaFoldDB" id="A0A6N7VUY2"/>
<proteinExistence type="predicted"/>
<dbReference type="Proteomes" id="UP000441925">
    <property type="component" value="Unassembled WGS sequence"/>
</dbReference>
<dbReference type="PANTHER" id="PTHR32309:SF13">
    <property type="entry name" value="FERRIC ENTEROBACTIN TRANSPORT PROTEIN FEPE"/>
    <property type="match status" value="1"/>
</dbReference>
<dbReference type="RefSeq" id="WP_154539972.1">
    <property type="nucleotide sequence ID" value="NZ_VULQ01000004.1"/>
</dbReference>
<dbReference type="InterPro" id="IPR050445">
    <property type="entry name" value="Bact_polysacc_biosynth/exp"/>
</dbReference>
<evidence type="ECO:0000313" key="2">
    <source>
        <dbReference type="Proteomes" id="UP000441925"/>
    </source>
</evidence>
<sequence length="201" mass="23300">MFNKNKNLRVKKAFENLKDNFIKSVDRHEVIQFVPATEKIDKTSIILNLGRILTKNGYKVIIIESDFRNPTLSEKAEVEINRGLVDILEKERPYENYIINDSIEKGLDMILAPEKREDTLGFLDIDRLDDIFYLLSEKYDYILLDTASNEKNDDAHFYADLVDSVMILAPKKDFRDKKLKNALEKLENVGAKISAIIKTEK</sequence>
<evidence type="ECO:0000313" key="1">
    <source>
        <dbReference type="EMBL" id="MSS77637.1"/>
    </source>
</evidence>
<protein>
    <submittedName>
        <fullName evidence="1">CpsD/CapB family tyrosine-protein kinase</fullName>
    </submittedName>
</protein>
<name>A0A6N7VUY2_9FIRM</name>
<keyword evidence="2" id="KW-1185">Reference proteome</keyword>
<dbReference type="PANTHER" id="PTHR32309">
    <property type="entry name" value="TYROSINE-PROTEIN KINASE"/>
    <property type="match status" value="1"/>
</dbReference>